<dbReference type="GO" id="GO:0005524">
    <property type="term" value="F:ATP binding"/>
    <property type="evidence" value="ECO:0007669"/>
    <property type="project" value="UniProtKB-KW"/>
</dbReference>
<dbReference type="InterPro" id="IPR023299">
    <property type="entry name" value="ATPase_P-typ_cyto_dom_N"/>
</dbReference>
<evidence type="ECO:0000256" key="9">
    <source>
        <dbReference type="ARBA" id="ARBA00023136"/>
    </source>
</evidence>
<dbReference type="InterPro" id="IPR023214">
    <property type="entry name" value="HAD_sf"/>
</dbReference>
<evidence type="ECO:0000256" key="7">
    <source>
        <dbReference type="ARBA" id="ARBA00022967"/>
    </source>
</evidence>
<dbReference type="SFLD" id="SFLDG00002">
    <property type="entry name" value="C1.7:_P-type_atpase_like"/>
    <property type="match status" value="1"/>
</dbReference>
<evidence type="ECO:0000256" key="3">
    <source>
        <dbReference type="ARBA" id="ARBA00022475"/>
    </source>
</evidence>
<dbReference type="Pfam" id="PF00689">
    <property type="entry name" value="Cation_ATPase_C"/>
    <property type="match status" value="1"/>
</dbReference>
<dbReference type="SUPFAM" id="SSF81653">
    <property type="entry name" value="Calcium ATPase, transduction domain A"/>
    <property type="match status" value="1"/>
</dbReference>
<keyword evidence="4 10" id="KW-0812">Transmembrane</keyword>
<dbReference type="GO" id="GO:0005886">
    <property type="term" value="C:plasma membrane"/>
    <property type="evidence" value="ECO:0007669"/>
    <property type="project" value="UniProtKB-SubCell"/>
</dbReference>
<keyword evidence="3" id="KW-1003">Cell membrane</keyword>
<keyword evidence="9 10" id="KW-0472">Membrane</keyword>
<dbReference type="Gene3D" id="2.70.150.10">
    <property type="entry name" value="Calcium-transporting ATPase, cytoplasmic transduction domain A"/>
    <property type="match status" value="1"/>
</dbReference>
<feature type="domain" description="Cation-transporting P-type ATPase N-terminal" evidence="11">
    <location>
        <begin position="2"/>
        <end position="75"/>
    </location>
</feature>
<gene>
    <name evidence="12" type="ORF">IPJ27_03500</name>
</gene>
<dbReference type="SFLD" id="SFLDF00027">
    <property type="entry name" value="p-type_atpase"/>
    <property type="match status" value="1"/>
</dbReference>
<comment type="subcellular location">
    <subcellularLocation>
        <location evidence="1">Cell membrane</location>
        <topology evidence="1">Multi-pass membrane protein</topology>
    </subcellularLocation>
</comment>
<dbReference type="InterPro" id="IPR023298">
    <property type="entry name" value="ATPase_P-typ_TM_dom_sf"/>
</dbReference>
<feature type="transmembrane region" description="Helical" evidence="10">
    <location>
        <begin position="55"/>
        <end position="76"/>
    </location>
</feature>
<evidence type="ECO:0000313" key="12">
    <source>
        <dbReference type="EMBL" id="MBK7673890.1"/>
    </source>
</evidence>
<dbReference type="SMART" id="SM00831">
    <property type="entry name" value="Cation_ATPase_N"/>
    <property type="match status" value="1"/>
</dbReference>
<dbReference type="GO" id="GO:0019829">
    <property type="term" value="F:ATPase-coupled monoatomic cation transmembrane transporter activity"/>
    <property type="evidence" value="ECO:0007669"/>
    <property type="project" value="TreeGrafter"/>
</dbReference>
<dbReference type="SUPFAM" id="SSF81660">
    <property type="entry name" value="Metal cation-transporting ATPase, ATP-binding domain N"/>
    <property type="match status" value="1"/>
</dbReference>
<dbReference type="PRINTS" id="PR00121">
    <property type="entry name" value="NAKATPASE"/>
</dbReference>
<feature type="transmembrane region" description="Helical" evidence="10">
    <location>
        <begin position="82"/>
        <end position="102"/>
    </location>
</feature>
<evidence type="ECO:0000256" key="2">
    <source>
        <dbReference type="ARBA" id="ARBA00005675"/>
    </source>
</evidence>
<dbReference type="EMBL" id="JADJMH010000001">
    <property type="protein sequence ID" value="MBK7673890.1"/>
    <property type="molecule type" value="Genomic_DNA"/>
</dbReference>
<feature type="transmembrane region" description="Helical" evidence="10">
    <location>
        <begin position="744"/>
        <end position="770"/>
    </location>
</feature>
<evidence type="ECO:0000313" key="13">
    <source>
        <dbReference type="Proteomes" id="UP000697998"/>
    </source>
</evidence>
<dbReference type="Gene3D" id="3.40.50.1000">
    <property type="entry name" value="HAD superfamily/HAD-like"/>
    <property type="match status" value="1"/>
</dbReference>
<evidence type="ECO:0000256" key="6">
    <source>
        <dbReference type="ARBA" id="ARBA00022840"/>
    </source>
</evidence>
<dbReference type="Gene3D" id="1.20.1110.10">
    <property type="entry name" value="Calcium-transporting ATPase, transmembrane domain"/>
    <property type="match status" value="1"/>
</dbReference>
<dbReference type="Gene3D" id="3.40.1110.10">
    <property type="entry name" value="Calcium-transporting ATPase, cytoplasmic domain N"/>
    <property type="match status" value="1"/>
</dbReference>
<dbReference type="Pfam" id="PF08282">
    <property type="entry name" value="Hydrolase_3"/>
    <property type="match status" value="1"/>
</dbReference>
<dbReference type="PANTHER" id="PTHR43294:SF21">
    <property type="entry name" value="CATION TRANSPORTING ATPASE"/>
    <property type="match status" value="1"/>
</dbReference>
<dbReference type="Pfam" id="PF00690">
    <property type="entry name" value="Cation_ATPase_N"/>
    <property type="match status" value="1"/>
</dbReference>
<evidence type="ECO:0000256" key="4">
    <source>
        <dbReference type="ARBA" id="ARBA00022692"/>
    </source>
</evidence>
<sequence length="892" mass="96596">MRIHSLTVEQALASLNTSAAGLDSGEAARRLGEFGPNLLEEVEQQHLLLRFAQEFTHFFAIILWIGAGLSFVAEYFDPGQGMARLGVAIVGVIVINGVFSFWQEYKAERAVAALRQLLPQKVKALRAGEIAGFLASELVPGDIVLLEEGDFVPADCRLTEVFGLRVNLSTVTGESLAKARTAEPSNEESPLQARNIVLAGTSVVSGQARAVVYATGMHTEFGRIAHLTQTAGESSSPLQREIARLSRIVACLATGMGALLFLVGQAMGLPTLENLLFAIGIIVANVPEGLLPTVTLSLAMATQRMARRNALVRHLPAVEALGSTTVICSDKTGTLTQNRMSVQQLWVGGAFMPRADLAKRAHVVHDHRALFVNAALCHNLKEVDEQGQQTQRGDPMEIALAELGRELAGDLADYRRVEEIPFDTDRKRMSVICETPQGRMLYCKGALETVLAGCRFIQFDAGLAPLDPAARTRLLAAQDEMAGGGLRVLAFAHRAIDEAGVPDDEQGMILAGLIGLEDPPRAEVPEAIARCKDAGIRIIMVTGDHPRTGLAIARQIGLVRSEVPVVISGEQLRLMSPTQLQLALDAPEILFARVAAEQKMRIVEALKNKGEIVAVTGDGVNDAPALKAADIGIAMGISGTDVAKEAADLILLDDNFASIVAAIEEGRAVFENIRKFLTYILSSNIPELVPFLAFVLFRIPLALTIIQILAVDLGTDMLPALALGAEKPDPEVMKRPPRARSERLLSWGMLARAYLFLGVLEATAAMFAFFFVLDAAGWQYGQFFDRADPLYLQATSACLATIVVMQMINLYLCRHPRRSSLSYGFAGNRYLQFGIMAELAVILFILYTPAGNWLFGTVPISHATWLLAIGCAALMWTLEELRKALLRRTTRG</sequence>
<dbReference type="InterPro" id="IPR004014">
    <property type="entry name" value="ATPase_P-typ_cation-transptr_N"/>
</dbReference>
<reference evidence="12 13" key="1">
    <citation type="submission" date="2020-10" db="EMBL/GenBank/DDBJ databases">
        <title>Connecting structure to function with the recovery of over 1000 high-quality activated sludge metagenome-assembled genomes encoding full-length rRNA genes using long-read sequencing.</title>
        <authorList>
            <person name="Singleton C.M."/>
            <person name="Petriglieri F."/>
            <person name="Kristensen J.M."/>
            <person name="Kirkegaard R.H."/>
            <person name="Michaelsen T.Y."/>
            <person name="Andersen M.H."/>
            <person name="Karst S.M."/>
            <person name="Dueholm M.S."/>
            <person name="Nielsen P.H."/>
            <person name="Albertsen M."/>
        </authorList>
    </citation>
    <scope>NUCLEOTIDE SEQUENCE [LARGE SCALE GENOMIC DNA]</scope>
    <source>
        <strain evidence="12">EsbW_18-Q3-R4-48_BATAC.285</strain>
    </source>
</reference>
<dbReference type="PROSITE" id="PS00154">
    <property type="entry name" value="ATPASE_E1_E2"/>
    <property type="match status" value="1"/>
</dbReference>
<dbReference type="InterPro" id="IPR044492">
    <property type="entry name" value="P_typ_ATPase_HD_dom"/>
</dbReference>
<dbReference type="InterPro" id="IPR008250">
    <property type="entry name" value="ATPase_P-typ_transduc_dom_A_sf"/>
</dbReference>
<dbReference type="InterPro" id="IPR050510">
    <property type="entry name" value="Cation_transp_ATPase_P-type"/>
</dbReference>
<feature type="transmembrane region" description="Helical" evidence="10">
    <location>
        <begin position="833"/>
        <end position="854"/>
    </location>
</feature>
<evidence type="ECO:0000256" key="5">
    <source>
        <dbReference type="ARBA" id="ARBA00022741"/>
    </source>
</evidence>
<name>A0A935PZ09_9PROT</name>
<dbReference type="GO" id="GO:1902600">
    <property type="term" value="P:proton transmembrane transport"/>
    <property type="evidence" value="ECO:0007669"/>
    <property type="project" value="TreeGrafter"/>
</dbReference>
<feature type="transmembrane region" description="Helical" evidence="10">
    <location>
        <begin position="790"/>
        <end position="812"/>
    </location>
</feature>
<dbReference type="PANTHER" id="PTHR43294">
    <property type="entry name" value="SODIUM/POTASSIUM-TRANSPORTING ATPASE SUBUNIT ALPHA"/>
    <property type="match status" value="1"/>
</dbReference>
<keyword evidence="5" id="KW-0547">Nucleotide-binding</keyword>
<dbReference type="Pfam" id="PF13246">
    <property type="entry name" value="Cation_ATPase"/>
    <property type="match status" value="1"/>
</dbReference>
<dbReference type="Proteomes" id="UP000697998">
    <property type="component" value="Unassembled WGS sequence"/>
</dbReference>
<dbReference type="NCBIfam" id="TIGR01494">
    <property type="entry name" value="ATPase_P-type"/>
    <property type="match status" value="3"/>
</dbReference>
<dbReference type="InterPro" id="IPR036412">
    <property type="entry name" value="HAD-like_sf"/>
</dbReference>
<evidence type="ECO:0000259" key="11">
    <source>
        <dbReference type="SMART" id="SM00831"/>
    </source>
</evidence>
<keyword evidence="7" id="KW-1278">Translocase</keyword>
<dbReference type="Pfam" id="PF00122">
    <property type="entry name" value="E1-E2_ATPase"/>
    <property type="match status" value="1"/>
</dbReference>
<evidence type="ECO:0000256" key="10">
    <source>
        <dbReference type="SAM" id="Phobius"/>
    </source>
</evidence>
<evidence type="ECO:0000256" key="8">
    <source>
        <dbReference type="ARBA" id="ARBA00022989"/>
    </source>
</evidence>
<organism evidence="12 13">
    <name type="scientific">Candidatus Accumulibacter proximus</name>
    <dbReference type="NCBI Taxonomy" id="2954385"/>
    <lineage>
        <taxon>Bacteria</taxon>
        <taxon>Pseudomonadati</taxon>
        <taxon>Pseudomonadota</taxon>
        <taxon>Betaproteobacteria</taxon>
        <taxon>Candidatus Accumulibacter</taxon>
    </lineage>
</organism>
<dbReference type="InterPro" id="IPR018303">
    <property type="entry name" value="ATPase_P-typ_P_site"/>
</dbReference>
<dbReference type="GO" id="GO:0016887">
    <property type="term" value="F:ATP hydrolysis activity"/>
    <property type="evidence" value="ECO:0007669"/>
    <property type="project" value="InterPro"/>
</dbReference>
<feature type="transmembrane region" description="Helical" evidence="10">
    <location>
        <begin position="248"/>
        <end position="269"/>
    </location>
</feature>
<keyword evidence="8 10" id="KW-1133">Transmembrane helix</keyword>
<dbReference type="AlphaFoldDB" id="A0A935PZ09"/>
<accession>A0A935PZ09</accession>
<comment type="caution">
    <text evidence="12">The sequence shown here is derived from an EMBL/GenBank/DDBJ whole genome shotgun (WGS) entry which is preliminary data.</text>
</comment>
<dbReference type="GO" id="GO:0015662">
    <property type="term" value="F:P-type ion transporter activity"/>
    <property type="evidence" value="ECO:0007669"/>
    <property type="project" value="UniProtKB-ARBA"/>
</dbReference>
<feature type="transmembrane region" description="Helical" evidence="10">
    <location>
        <begin position="275"/>
        <end position="299"/>
    </location>
</feature>
<protein>
    <submittedName>
        <fullName evidence="12">Cation-transporting P-type ATPase</fullName>
    </submittedName>
</protein>
<dbReference type="InterPro" id="IPR059000">
    <property type="entry name" value="ATPase_P-type_domA"/>
</dbReference>
<dbReference type="PRINTS" id="PR00119">
    <property type="entry name" value="CATATPASE"/>
</dbReference>
<dbReference type="SUPFAM" id="SSF56784">
    <property type="entry name" value="HAD-like"/>
    <property type="match status" value="1"/>
</dbReference>
<keyword evidence="6" id="KW-0067">ATP-binding</keyword>
<proteinExistence type="inferred from homology"/>
<evidence type="ECO:0000256" key="1">
    <source>
        <dbReference type="ARBA" id="ARBA00004651"/>
    </source>
</evidence>
<dbReference type="FunFam" id="3.40.50.1000:FF:000001">
    <property type="entry name" value="Phospholipid-transporting ATPase IC"/>
    <property type="match status" value="1"/>
</dbReference>
<dbReference type="InterPro" id="IPR001757">
    <property type="entry name" value="P_typ_ATPase"/>
</dbReference>
<comment type="similarity">
    <text evidence="2">Belongs to the cation transport ATPase (P-type) (TC 3.A.3) family. Type IIA subfamily.</text>
</comment>
<dbReference type="InterPro" id="IPR006068">
    <property type="entry name" value="ATPase_P-typ_cation-transptr_C"/>
</dbReference>
<dbReference type="SUPFAM" id="SSF81665">
    <property type="entry name" value="Calcium ATPase, transmembrane domain M"/>
    <property type="match status" value="1"/>
</dbReference>
<dbReference type="FunFam" id="3.40.50.1000:FF:000083">
    <property type="entry name" value="Sodium/potassium-transporting ATPase subunit alpha"/>
    <property type="match status" value="1"/>
</dbReference>
<dbReference type="SFLD" id="SFLDS00003">
    <property type="entry name" value="Haloacid_Dehalogenase"/>
    <property type="match status" value="1"/>
</dbReference>
<feature type="transmembrane region" description="Helical" evidence="10">
    <location>
        <begin position="860"/>
        <end position="878"/>
    </location>
</feature>